<proteinExistence type="predicted"/>
<dbReference type="Pfam" id="PF14240">
    <property type="entry name" value="YHYH"/>
    <property type="match status" value="1"/>
</dbReference>
<feature type="signal peptide" evidence="2">
    <location>
        <begin position="1"/>
        <end position="26"/>
    </location>
</feature>
<evidence type="ECO:0000259" key="3">
    <source>
        <dbReference type="Pfam" id="PF14240"/>
    </source>
</evidence>
<feature type="domain" description="YHYH" evidence="3">
    <location>
        <begin position="128"/>
        <end position="233"/>
    </location>
</feature>
<evidence type="ECO:0000256" key="2">
    <source>
        <dbReference type="SAM" id="SignalP"/>
    </source>
</evidence>
<reference evidence="4 5" key="1">
    <citation type="journal article" date="2015" name="Genome Biol. Evol.">
        <title>Comparative Genomics of a Bacterivorous Green Alga Reveals Evolutionary Causalities and Consequences of Phago-Mixotrophic Mode of Nutrition.</title>
        <authorList>
            <person name="Burns J.A."/>
            <person name="Paasch A."/>
            <person name="Narechania A."/>
            <person name="Kim E."/>
        </authorList>
    </citation>
    <scope>NUCLEOTIDE SEQUENCE [LARGE SCALE GENOMIC DNA]</scope>
    <source>
        <strain evidence="4 5">PLY_AMNH</strain>
    </source>
</reference>
<name>A0AAE0GVJ3_9CHLO</name>
<feature type="region of interest" description="Disordered" evidence="1">
    <location>
        <begin position="351"/>
        <end position="421"/>
    </location>
</feature>
<feature type="compositionally biased region" description="Pro residues" evidence="1">
    <location>
        <begin position="384"/>
        <end position="397"/>
    </location>
</feature>
<evidence type="ECO:0000313" key="4">
    <source>
        <dbReference type="EMBL" id="KAK3284955.1"/>
    </source>
</evidence>
<dbReference type="InterPro" id="IPR025924">
    <property type="entry name" value="YHYH_dom"/>
</dbReference>
<evidence type="ECO:0000256" key="1">
    <source>
        <dbReference type="SAM" id="MobiDB-lite"/>
    </source>
</evidence>
<dbReference type="Proteomes" id="UP001190700">
    <property type="component" value="Unassembled WGS sequence"/>
</dbReference>
<keyword evidence="2" id="KW-0732">Signal</keyword>
<feature type="compositionally biased region" description="Pro residues" evidence="1">
    <location>
        <begin position="365"/>
        <end position="377"/>
    </location>
</feature>
<organism evidence="4 5">
    <name type="scientific">Cymbomonas tetramitiformis</name>
    <dbReference type="NCBI Taxonomy" id="36881"/>
    <lineage>
        <taxon>Eukaryota</taxon>
        <taxon>Viridiplantae</taxon>
        <taxon>Chlorophyta</taxon>
        <taxon>Pyramimonadophyceae</taxon>
        <taxon>Pyramimonadales</taxon>
        <taxon>Pyramimonadaceae</taxon>
        <taxon>Cymbomonas</taxon>
    </lineage>
</organism>
<feature type="chain" id="PRO_5042235368" description="YHYH domain-containing protein" evidence="2">
    <location>
        <begin position="27"/>
        <end position="421"/>
    </location>
</feature>
<gene>
    <name evidence="4" type="ORF">CYMTET_7421</name>
</gene>
<accession>A0AAE0GVJ3</accession>
<keyword evidence="5" id="KW-1185">Reference proteome</keyword>
<comment type="caution">
    <text evidence="4">The sequence shown here is derived from an EMBL/GenBank/DDBJ whole genome shotgun (WGS) entry which is preliminary data.</text>
</comment>
<sequence length="421" mass="42937">MIRAVSAGAALATFLLAISNVFVAQAQCGPNLDMSYPPGSTTCPGAPSDSGSNTGTTTTSCNECGDDATYSESISEEGDYSKRTITTSGCPNHYSVCTGKSGVPGCGAVSEEGTATEAKATKDGTPIEIPANPVIATETSSVECVLGAIAIALNGVSIFSGAVDTECTKLEVTDEMSEWTGFDYCSGHSEMTGDYHYHFPPSCLLDQLDVLSDGHSPQVGWAYDGFPIYGPKGPGGVSMRVCGNSGADSTHCLDSCSGYEGELSSVDGFKYRYYLSGEVSDLYSLPGDPKPASADYPFTLECYKGCTWAELSANNAKCADGTPGTTSSYSATASTGITTKYLSSNSAAADRMCGADSSTSVTTESPPPSPPSPPPPSSVTTEASPPPPSPPSPPPPSSVTTEASPPPPSPPSPPPPSSGDN</sequence>
<dbReference type="AlphaFoldDB" id="A0AAE0GVJ3"/>
<protein>
    <recommendedName>
        <fullName evidence="3">YHYH domain-containing protein</fullName>
    </recommendedName>
</protein>
<feature type="compositionally biased region" description="Pro residues" evidence="1">
    <location>
        <begin position="404"/>
        <end position="421"/>
    </location>
</feature>
<dbReference type="EMBL" id="LGRX02002054">
    <property type="protein sequence ID" value="KAK3284955.1"/>
    <property type="molecule type" value="Genomic_DNA"/>
</dbReference>
<evidence type="ECO:0000313" key="5">
    <source>
        <dbReference type="Proteomes" id="UP001190700"/>
    </source>
</evidence>